<sequence length="167" mass="18821">MSAAPDLIEPVVGFRAWRIVKDRLHSPYIPCTWDGRDMHAVCYPANRTLTRGVGWLDAPHESPHPDCQCGVYAYHAPGTQRWYGEWHWVEGVVTAWGRIEAHREGLRAQHARIQALAHPPRNEPERRRLVEAIAADLDVPLVPWDGLREEAARHGAPLPSRMLPGAA</sequence>
<evidence type="ECO:0000313" key="1">
    <source>
        <dbReference type="EMBL" id="PTL58749.1"/>
    </source>
</evidence>
<comment type="caution">
    <text evidence="1">The sequence shown here is derived from an EMBL/GenBank/DDBJ whole genome shotgun (WGS) entry which is preliminary data.</text>
</comment>
<evidence type="ECO:0000313" key="2">
    <source>
        <dbReference type="Proteomes" id="UP000240739"/>
    </source>
</evidence>
<protein>
    <submittedName>
        <fullName evidence="1">Uncharacterized protein</fullName>
    </submittedName>
</protein>
<dbReference type="AlphaFoldDB" id="A0A2T4UHQ9"/>
<organism evidence="1 2">
    <name type="scientific">Paraconexibacter algicola</name>
    <dbReference type="NCBI Taxonomy" id="2133960"/>
    <lineage>
        <taxon>Bacteria</taxon>
        <taxon>Bacillati</taxon>
        <taxon>Actinomycetota</taxon>
        <taxon>Thermoleophilia</taxon>
        <taxon>Solirubrobacterales</taxon>
        <taxon>Paraconexibacteraceae</taxon>
        <taxon>Paraconexibacter</taxon>
    </lineage>
</organism>
<keyword evidence="2" id="KW-1185">Reference proteome</keyword>
<accession>A0A2T4UHQ9</accession>
<dbReference type="RefSeq" id="WP_107567186.1">
    <property type="nucleotide sequence ID" value="NZ_PYYB01000001.1"/>
</dbReference>
<dbReference type="Proteomes" id="UP000240739">
    <property type="component" value="Unassembled WGS sequence"/>
</dbReference>
<gene>
    <name evidence="1" type="ORF">C7Y72_03340</name>
</gene>
<reference evidence="1 2" key="1">
    <citation type="submission" date="2018-03" db="EMBL/GenBank/DDBJ databases">
        <title>Aquarubrobacter algicola gen. nov., sp. nov., a novel actinobacterium isolated from shallow eutrophic lake during the end of cyanobacterial harmful algal blooms.</title>
        <authorList>
            <person name="Chun S.J."/>
        </authorList>
    </citation>
    <scope>NUCLEOTIDE SEQUENCE [LARGE SCALE GENOMIC DNA]</scope>
    <source>
        <strain evidence="1 2">Seoho-28</strain>
    </source>
</reference>
<dbReference type="EMBL" id="PYYB01000001">
    <property type="protein sequence ID" value="PTL58749.1"/>
    <property type="molecule type" value="Genomic_DNA"/>
</dbReference>
<dbReference type="OrthoDB" id="5240854at2"/>
<proteinExistence type="predicted"/>
<name>A0A2T4UHQ9_9ACTN</name>